<dbReference type="AlphaFoldDB" id="A0A5N7IV68"/>
<dbReference type="RefSeq" id="WP_152753779.1">
    <property type="nucleotide sequence ID" value="NZ_SPSE01000056.1"/>
</dbReference>
<keyword evidence="2" id="KW-0808">Transferase</keyword>
<dbReference type="GO" id="GO:0016301">
    <property type="term" value="F:kinase activity"/>
    <property type="evidence" value="ECO:0007669"/>
    <property type="project" value="UniProtKB-KW"/>
</dbReference>
<proteinExistence type="predicted"/>
<dbReference type="SUPFAM" id="SSF55874">
    <property type="entry name" value="ATPase domain of HSP90 chaperone/DNA topoisomerase II/histidine kinase"/>
    <property type="match status" value="1"/>
</dbReference>
<keyword evidence="2" id="KW-0418">Kinase</keyword>
<evidence type="ECO:0000313" key="2">
    <source>
        <dbReference type="EMBL" id="MPQ64616.1"/>
    </source>
</evidence>
<dbReference type="Pfam" id="PF02518">
    <property type="entry name" value="HATPase_c"/>
    <property type="match status" value="1"/>
</dbReference>
<dbReference type="InterPro" id="IPR036890">
    <property type="entry name" value="HATPase_C_sf"/>
</dbReference>
<evidence type="ECO:0000259" key="1">
    <source>
        <dbReference type="Pfam" id="PF02518"/>
    </source>
</evidence>
<evidence type="ECO:0000313" key="3">
    <source>
        <dbReference type="Proteomes" id="UP000342249"/>
    </source>
</evidence>
<dbReference type="EMBL" id="SPSF01000053">
    <property type="protein sequence ID" value="MPQ64616.1"/>
    <property type="molecule type" value="Genomic_DNA"/>
</dbReference>
<sequence>MIFICYRGTATNTTHNGLGLAITKKIVEKHGGKIFIDSNIYGYTKGFVVQL</sequence>
<feature type="domain" description="Histidine kinase/HSP90-like ATPase" evidence="1">
    <location>
        <begin position="8"/>
        <end position="48"/>
    </location>
</feature>
<comment type="caution">
    <text evidence="2">The sequence shown here is derived from an EMBL/GenBank/DDBJ whole genome shotgun (WGS) entry which is preliminary data.</text>
</comment>
<protein>
    <submittedName>
        <fullName evidence="2">HAMP domain-containing histidine kinase</fullName>
    </submittedName>
</protein>
<reference evidence="2 3" key="1">
    <citation type="journal article" date="2019" name="Lett. Appl. Microbiol.">
        <title>A case of 'blown pack' spoilage of vacuum-packaged pork likely associated with Clostridium estertheticum in Canada.</title>
        <authorList>
            <person name="Zhang P."/>
            <person name="Ward P."/>
            <person name="McMullen L.M."/>
            <person name="Yang X."/>
        </authorList>
    </citation>
    <scope>NUCLEOTIDE SEQUENCE [LARGE SCALE GENOMIC DNA]</scope>
    <source>
        <strain evidence="2 3">MA19</strain>
    </source>
</reference>
<dbReference type="InterPro" id="IPR003594">
    <property type="entry name" value="HATPase_dom"/>
</dbReference>
<accession>A0A5N7IV68</accession>
<gene>
    <name evidence="2" type="ORF">E4V82_21305</name>
</gene>
<organism evidence="2 3">
    <name type="scientific">Clostridium estertheticum</name>
    <dbReference type="NCBI Taxonomy" id="238834"/>
    <lineage>
        <taxon>Bacteria</taxon>
        <taxon>Bacillati</taxon>
        <taxon>Bacillota</taxon>
        <taxon>Clostridia</taxon>
        <taxon>Eubacteriales</taxon>
        <taxon>Clostridiaceae</taxon>
        <taxon>Clostridium</taxon>
    </lineage>
</organism>
<name>A0A5N7IV68_9CLOT</name>
<dbReference type="Gene3D" id="3.30.565.10">
    <property type="entry name" value="Histidine kinase-like ATPase, C-terminal domain"/>
    <property type="match status" value="1"/>
</dbReference>
<dbReference type="Proteomes" id="UP000342249">
    <property type="component" value="Unassembled WGS sequence"/>
</dbReference>